<evidence type="ECO:0000259" key="6">
    <source>
        <dbReference type="Pfam" id="PF04932"/>
    </source>
</evidence>
<feature type="transmembrane region" description="Helical" evidence="5">
    <location>
        <begin position="150"/>
        <end position="174"/>
    </location>
</feature>
<dbReference type="InterPro" id="IPR007016">
    <property type="entry name" value="O-antigen_ligase-rel_domated"/>
</dbReference>
<dbReference type="RefSeq" id="WP_094570277.1">
    <property type="nucleotide sequence ID" value="NZ_CP022743.1"/>
</dbReference>
<evidence type="ECO:0000256" key="1">
    <source>
        <dbReference type="ARBA" id="ARBA00004141"/>
    </source>
</evidence>
<feature type="transmembrane region" description="Helical" evidence="5">
    <location>
        <begin position="437"/>
        <end position="456"/>
    </location>
</feature>
<comment type="subcellular location">
    <subcellularLocation>
        <location evidence="1">Membrane</location>
        <topology evidence="1">Multi-pass membrane protein</topology>
    </subcellularLocation>
</comment>
<evidence type="ECO:0000256" key="2">
    <source>
        <dbReference type="ARBA" id="ARBA00022692"/>
    </source>
</evidence>
<dbReference type="Pfam" id="PF04932">
    <property type="entry name" value="Wzy_C"/>
    <property type="match status" value="1"/>
</dbReference>
<dbReference type="Proteomes" id="UP000215002">
    <property type="component" value="Chromosome"/>
</dbReference>
<dbReference type="PANTHER" id="PTHR37422">
    <property type="entry name" value="TEICHURONIC ACID BIOSYNTHESIS PROTEIN TUAE"/>
    <property type="match status" value="1"/>
</dbReference>
<feature type="transmembrane region" description="Helical" evidence="5">
    <location>
        <begin position="97"/>
        <end position="115"/>
    </location>
</feature>
<name>A0A223NVF3_9SPHI</name>
<evidence type="ECO:0000313" key="8">
    <source>
        <dbReference type="Proteomes" id="UP000215002"/>
    </source>
</evidence>
<keyword evidence="4 5" id="KW-0472">Membrane</keyword>
<keyword evidence="3 5" id="KW-1133">Transmembrane helix</keyword>
<feature type="transmembrane region" description="Helical" evidence="5">
    <location>
        <begin position="468"/>
        <end position="484"/>
    </location>
</feature>
<evidence type="ECO:0000256" key="5">
    <source>
        <dbReference type="SAM" id="Phobius"/>
    </source>
</evidence>
<feature type="transmembrane region" description="Helical" evidence="5">
    <location>
        <begin position="20"/>
        <end position="44"/>
    </location>
</feature>
<evidence type="ECO:0000256" key="3">
    <source>
        <dbReference type="ARBA" id="ARBA00022989"/>
    </source>
</evidence>
<dbReference type="InterPro" id="IPR051533">
    <property type="entry name" value="WaaL-like"/>
</dbReference>
<evidence type="ECO:0000256" key="4">
    <source>
        <dbReference type="ARBA" id="ARBA00023136"/>
    </source>
</evidence>
<dbReference type="AlphaFoldDB" id="A0A223NVF3"/>
<protein>
    <recommendedName>
        <fullName evidence="6">O-antigen ligase-related domain-containing protein</fullName>
    </recommendedName>
</protein>
<proteinExistence type="predicted"/>
<dbReference type="OrthoDB" id="783093at2"/>
<feature type="transmembrane region" description="Helical" evidence="5">
    <location>
        <begin position="186"/>
        <end position="203"/>
    </location>
</feature>
<feature type="transmembrane region" description="Helical" evidence="5">
    <location>
        <begin position="245"/>
        <end position="265"/>
    </location>
</feature>
<feature type="transmembrane region" description="Helical" evidence="5">
    <location>
        <begin position="50"/>
        <end position="69"/>
    </location>
</feature>
<keyword evidence="8" id="KW-1185">Reference proteome</keyword>
<dbReference type="PANTHER" id="PTHR37422:SF13">
    <property type="entry name" value="LIPOPOLYSACCHARIDE BIOSYNTHESIS PROTEIN PA4999-RELATED"/>
    <property type="match status" value="1"/>
</dbReference>
<evidence type="ECO:0000313" key="7">
    <source>
        <dbReference type="EMBL" id="ASU33859.1"/>
    </source>
</evidence>
<dbReference type="KEGG" id="muc:MuYL_1963"/>
<dbReference type="EMBL" id="CP022743">
    <property type="protein sequence ID" value="ASU33859.1"/>
    <property type="molecule type" value="Genomic_DNA"/>
</dbReference>
<feature type="transmembrane region" description="Helical" evidence="5">
    <location>
        <begin position="312"/>
        <end position="329"/>
    </location>
</feature>
<feature type="transmembrane region" description="Helical" evidence="5">
    <location>
        <begin position="127"/>
        <end position="144"/>
    </location>
</feature>
<feature type="transmembrane region" description="Helical" evidence="5">
    <location>
        <begin position="364"/>
        <end position="386"/>
    </location>
</feature>
<feature type="transmembrane region" description="Helical" evidence="5">
    <location>
        <begin position="277"/>
        <end position="306"/>
    </location>
</feature>
<reference evidence="7 8" key="1">
    <citation type="submission" date="2017-08" db="EMBL/GenBank/DDBJ databases">
        <title>Complete genome sequence of Mucilaginibacter sp. strain BJC16-A31.</title>
        <authorList>
            <consortium name="Henan University of Science and Technology"/>
            <person name="You X."/>
        </authorList>
    </citation>
    <scope>NUCLEOTIDE SEQUENCE [LARGE SCALE GENOMIC DNA]</scope>
    <source>
        <strain evidence="7 8">BJC16-A31</strain>
    </source>
</reference>
<feature type="transmembrane region" description="Helical" evidence="5">
    <location>
        <begin position="406"/>
        <end position="430"/>
    </location>
</feature>
<dbReference type="GO" id="GO:0016020">
    <property type="term" value="C:membrane"/>
    <property type="evidence" value="ECO:0007669"/>
    <property type="project" value="UniProtKB-SubCell"/>
</dbReference>
<accession>A0A223NVF3</accession>
<keyword evidence="2 5" id="KW-0812">Transmembrane</keyword>
<feature type="transmembrane region" description="Helical" evidence="5">
    <location>
        <begin position="74"/>
        <end position="91"/>
    </location>
</feature>
<gene>
    <name evidence="7" type="ORF">MuYL_1963</name>
</gene>
<feature type="domain" description="O-antigen ligase-related" evidence="6">
    <location>
        <begin position="279"/>
        <end position="415"/>
    </location>
</feature>
<sequence length="505" mass="57408">MSNDQIRNSAPKKTVWENIIIYKFSRPVVLIFLLLSSLAASYLIAKQGMVIGILMLILIVGIPLVYAAVSYPKLGIILFITTSFFINFLSRPLPDDIPLGVVMDALTGILILGFFVKQKNEKRWDYFKDPISYFILAWLIYNLFEVINPAAASVLAWVFTVRTVAVLMLLYYVFVFQIRSKDYIKTLFKLLLILEFIGALSAFQQENIGFFPFETRWLNADPLRVSLLFINGHMRKFGIFSDPVVFAYNMVAASLLCLSLLFTNIRTYKKAILVGLMCFYLTVMLYSGTRASYVLIPAAVGMLAILKFNKKILVFVIGAGFILAFLIKVPTSNASLVRFQTAFNPSKDASFNVRAENQRRIKPYILSHPIGGGLGSVGVWGQRFAPNSYLAKFPPDSGYVRVAVEMGWVGLLLFCVFNFVVLQRGIYYYYIIKDPELKTYCMAMVLIIFTLDIGNYPQQAFVQYPTNILFYLAMAIINVTMRLDKQKNAVQQRLRINLYAEIIKK</sequence>
<organism evidence="7 8">
    <name type="scientific">Mucilaginibacter xinganensis</name>
    <dbReference type="NCBI Taxonomy" id="1234841"/>
    <lineage>
        <taxon>Bacteria</taxon>
        <taxon>Pseudomonadati</taxon>
        <taxon>Bacteroidota</taxon>
        <taxon>Sphingobacteriia</taxon>
        <taxon>Sphingobacteriales</taxon>
        <taxon>Sphingobacteriaceae</taxon>
        <taxon>Mucilaginibacter</taxon>
    </lineage>
</organism>